<keyword evidence="2" id="KW-1133">Transmembrane helix</keyword>
<evidence type="ECO:0000313" key="4">
    <source>
        <dbReference type="Proteomes" id="UP000191285"/>
    </source>
</evidence>
<evidence type="ECO:0000256" key="2">
    <source>
        <dbReference type="SAM" id="Phobius"/>
    </source>
</evidence>
<comment type="caution">
    <text evidence="3">The sequence shown here is derived from an EMBL/GenBank/DDBJ whole genome shotgun (WGS) entry which is preliminary data.</text>
</comment>
<reference evidence="4" key="1">
    <citation type="journal article" date="2017" name="Nat. Microbiol.">
        <title>Global analysis of biosynthetic gene clusters reveals vast potential of secondary metabolite production in Penicillium species.</title>
        <authorList>
            <person name="Nielsen J.C."/>
            <person name="Grijseels S."/>
            <person name="Prigent S."/>
            <person name="Ji B."/>
            <person name="Dainat J."/>
            <person name="Nielsen K.F."/>
            <person name="Frisvad J.C."/>
            <person name="Workman M."/>
            <person name="Nielsen J."/>
        </authorList>
    </citation>
    <scope>NUCLEOTIDE SEQUENCE [LARGE SCALE GENOMIC DNA]</scope>
    <source>
        <strain evidence="4">IBT 24891</strain>
    </source>
</reference>
<gene>
    <name evidence="3" type="ORF">PENSTE_c019G09469</name>
</gene>
<keyword evidence="2" id="KW-0812">Transmembrane</keyword>
<dbReference type="OrthoDB" id="9988102at2759"/>
<dbReference type="AlphaFoldDB" id="A0A1V6SUZ8"/>
<sequence>MNPIFSPPHANFYVQASARSPNPSATDDEVGIDLSLRPFSKLLKQDEDTAEKLFDTEKPTCSINLICQRNGFLQKYQIHVINKDRCATPDQFDSLITNVKGLIKTDSQFFKTVKRTYDKKLRGIWRRLFSLKELREIRLVSFTPLDHRPVPVYIPQYTKHDILFAYRHPEKLHSTDEWIQWIYKLRQPNQRYALEFIETWSTLRIMIAVSTLLLLSTSVGVIWSILKDDIQTAFTIASFVLAAGTVLLAALGIVNSIDSSTSDESIRNQPPQNIPPDQDQAKETAVSIPQPLIQPRQ</sequence>
<feature type="compositionally biased region" description="Low complexity" evidence="1">
    <location>
        <begin position="268"/>
        <end position="278"/>
    </location>
</feature>
<proteinExistence type="predicted"/>
<feature type="transmembrane region" description="Helical" evidence="2">
    <location>
        <begin position="232"/>
        <end position="254"/>
    </location>
</feature>
<evidence type="ECO:0000256" key="1">
    <source>
        <dbReference type="SAM" id="MobiDB-lite"/>
    </source>
</evidence>
<dbReference type="EMBL" id="MLKD01000019">
    <property type="protein sequence ID" value="OQE17832.1"/>
    <property type="molecule type" value="Genomic_DNA"/>
</dbReference>
<accession>A0A1V6SUZ8</accession>
<evidence type="ECO:0000313" key="3">
    <source>
        <dbReference type="EMBL" id="OQE17832.1"/>
    </source>
</evidence>
<organism evidence="3 4">
    <name type="scientific">Penicillium steckii</name>
    <dbReference type="NCBI Taxonomy" id="303698"/>
    <lineage>
        <taxon>Eukaryota</taxon>
        <taxon>Fungi</taxon>
        <taxon>Dikarya</taxon>
        <taxon>Ascomycota</taxon>
        <taxon>Pezizomycotina</taxon>
        <taxon>Eurotiomycetes</taxon>
        <taxon>Eurotiomycetidae</taxon>
        <taxon>Eurotiales</taxon>
        <taxon>Aspergillaceae</taxon>
        <taxon>Penicillium</taxon>
    </lineage>
</organism>
<protein>
    <submittedName>
        <fullName evidence="3">Uncharacterized protein</fullName>
    </submittedName>
</protein>
<dbReference type="STRING" id="303698.A0A1V6SUZ8"/>
<feature type="region of interest" description="Disordered" evidence="1">
    <location>
        <begin position="260"/>
        <end position="297"/>
    </location>
</feature>
<keyword evidence="2" id="KW-0472">Membrane</keyword>
<keyword evidence="4" id="KW-1185">Reference proteome</keyword>
<name>A0A1V6SUZ8_9EURO</name>
<feature type="transmembrane region" description="Helical" evidence="2">
    <location>
        <begin position="205"/>
        <end position="226"/>
    </location>
</feature>
<dbReference type="Proteomes" id="UP000191285">
    <property type="component" value="Unassembled WGS sequence"/>
</dbReference>